<protein>
    <submittedName>
        <fullName evidence="2">Uncharacterized protein</fullName>
    </submittedName>
</protein>
<proteinExistence type="predicted"/>
<dbReference type="RefSeq" id="WP_015403460.1">
    <property type="nucleotide sequence ID" value="NC_020304.1"/>
</dbReference>
<gene>
    <name evidence="2" type="ordered locus">UWK_01198</name>
</gene>
<reference evidence="3" key="1">
    <citation type="journal article" date="2013" name="Stand. Genomic Sci.">
        <title>Complete genome sequence of Desulfocapsa sulfexigens, a marine deltaproteobacterium specialized in disproportionating inorganic sulfur compounds.</title>
        <authorList>
            <person name="Finster K.W."/>
            <person name="Kjeldsen K.U."/>
            <person name="Kube M."/>
            <person name="Reinhardt R."/>
            <person name="Mussmann M."/>
            <person name="Amann R."/>
            <person name="Schreiber L."/>
        </authorList>
    </citation>
    <scope>NUCLEOTIDE SEQUENCE [LARGE SCALE GENOMIC DNA]</scope>
    <source>
        <strain evidence="3">DSM 10523 / SB164P1</strain>
    </source>
</reference>
<name>M1PMU7_DESSD</name>
<dbReference type="HOGENOM" id="CLU_2286963_0_0_7"/>
<accession>M1PMU7</accession>
<dbReference type="KEGG" id="dsf:UWK_01198"/>
<feature type="region of interest" description="Disordered" evidence="1">
    <location>
        <begin position="58"/>
        <end position="101"/>
    </location>
</feature>
<dbReference type="AlphaFoldDB" id="M1PMU7"/>
<dbReference type="EMBL" id="CP003985">
    <property type="protein sequence ID" value="AGF77766.1"/>
    <property type="molecule type" value="Genomic_DNA"/>
</dbReference>
<dbReference type="Proteomes" id="UP000011721">
    <property type="component" value="Chromosome"/>
</dbReference>
<evidence type="ECO:0000256" key="1">
    <source>
        <dbReference type="SAM" id="MobiDB-lite"/>
    </source>
</evidence>
<keyword evidence="3" id="KW-1185">Reference proteome</keyword>
<evidence type="ECO:0000313" key="3">
    <source>
        <dbReference type="Proteomes" id="UP000011721"/>
    </source>
</evidence>
<feature type="compositionally biased region" description="Polar residues" evidence="1">
    <location>
        <begin position="63"/>
        <end position="80"/>
    </location>
</feature>
<evidence type="ECO:0000313" key="2">
    <source>
        <dbReference type="EMBL" id="AGF77766.1"/>
    </source>
</evidence>
<sequence length="101" mass="11059">MKRIYIVLLGIIFYGTTAYADEMRIDLESGNTLLIQYTGTINGVSLQGSSDTITALKTKRTGEQTSPVQSAPAQAITTKPNEQEGAKSNIRFGWTDPKMED</sequence>
<organism evidence="2 3">
    <name type="scientific">Desulfocapsa sulfexigens (strain DSM 10523 / SB164P1)</name>
    <dbReference type="NCBI Taxonomy" id="1167006"/>
    <lineage>
        <taxon>Bacteria</taxon>
        <taxon>Pseudomonadati</taxon>
        <taxon>Thermodesulfobacteriota</taxon>
        <taxon>Desulfobulbia</taxon>
        <taxon>Desulfobulbales</taxon>
        <taxon>Desulfocapsaceae</taxon>
        <taxon>Desulfocapsa</taxon>
    </lineage>
</organism>